<accession>A0AC35TJ39</accession>
<organism evidence="1 2">
    <name type="scientific">Rhabditophanes sp. KR3021</name>
    <dbReference type="NCBI Taxonomy" id="114890"/>
    <lineage>
        <taxon>Eukaryota</taxon>
        <taxon>Metazoa</taxon>
        <taxon>Ecdysozoa</taxon>
        <taxon>Nematoda</taxon>
        <taxon>Chromadorea</taxon>
        <taxon>Rhabditida</taxon>
        <taxon>Tylenchina</taxon>
        <taxon>Panagrolaimomorpha</taxon>
        <taxon>Strongyloidoidea</taxon>
        <taxon>Alloionematidae</taxon>
        <taxon>Rhabditophanes</taxon>
    </lineage>
</organism>
<protein>
    <submittedName>
        <fullName evidence="2">ZP domain-containing protein</fullName>
    </submittedName>
</protein>
<evidence type="ECO:0000313" key="2">
    <source>
        <dbReference type="WBParaSite" id="RSKR_0000117000.1"/>
    </source>
</evidence>
<dbReference type="WBParaSite" id="RSKR_0000117000.1">
    <property type="protein sequence ID" value="RSKR_0000117000.1"/>
    <property type="gene ID" value="RSKR_0000117000"/>
</dbReference>
<sequence length="499" mass="55258">MENRVYVQMDTLTQTNLDHQYSFVCELAIDPIHSPGSIDPLIGGQHKLDTAVLNYRNLQFPLPHRPLPATAEPIVEPIRPIINDHITPVLVNHGMIQPSIDQRDNQVNKVEKIIPASNQITNNQITNTQIFPALKTTIRTTTAQATIRTTTTTQPTITTKDILPELDGYSSSAISDEALSTIKNEKIPKQTTKTNIEPQSDSSKSSTVGASTTVEDILPELETTNLIANQSVPFLADRKYGTILLEIQEGNGPFGNSVSKPLKIGDNLTLVVKGKTEITDDSAYNMFVHSCYASGGNTHDRVMLIDANGCAIHSQVVSKMKRLQTKNGDVIYYFKIQTFKFPDHANVYFACAVDTSSKYDFPQICSKTEGNKRLRKSLGDNDQKLIIFSNVTFKLDDSNLETVTASQGQVSQADYSMDYHLLLYMLIGFTLSFITLILLIFMIVYCCCTTRQTHSITKPGRVSDSSDREIPQGLSPTSIPVFSFDSAGKRKMSIFSESA</sequence>
<name>A0AC35TJ39_9BILA</name>
<proteinExistence type="predicted"/>
<dbReference type="Proteomes" id="UP000095286">
    <property type="component" value="Unplaced"/>
</dbReference>
<evidence type="ECO:0000313" key="1">
    <source>
        <dbReference type="Proteomes" id="UP000095286"/>
    </source>
</evidence>
<reference evidence="2" key="1">
    <citation type="submission" date="2016-11" db="UniProtKB">
        <authorList>
            <consortium name="WormBaseParasite"/>
        </authorList>
    </citation>
    <scope>IDENTIFICATION</scope>
    <source>
        <strain evidence="2">KR3021</strain>
    </source>
</reference>